<dbReference type="UniPathway" id="UPA00988"/>
<accession>A0A813M4S1</accession>
<dbReference type="AlphaFoldDB" id="A0A813M4S1"/>
<dbReference type="PANTHER" id="PTHR44111">
    <property type="entry name" value="ELONGATOR COMPLEX PROTEIN 2"/>
    <property type="match status" value="1"/>
</dbReference>
<dbReference type="PROSITE" id="PS50082">
    <property type="entry name" value="WD_REPEATS_2"/>
    <property type="match status" value="3"/>
</dbReference>
<dbReference type="OrthoDB" id="27911at2759"/>
<sequence>MTIKPNKVESVYISAGCNRCPKALDWGGRQNQLIYAQSRSVALLNDKEPFEIKCTFNKHTDRVNAVKWITSNDFVQNELLSTNEFVSVSKDKSVIVWQGADYEYEPYQILNGHTNSISIADAFYFDESNKVLTTFIASASVDSTVRIWKRRSENYDIKNSNFTQDQVITSKMNGFALALKFYLLPISNLPLLLIGFENHKIEIHVRLHNESDDTYKFFCLHTLIGHEDWIRDIDVCQPTANQLLIASSSQDNYIRLWKLDSNILTKIEDVQTKLIIEGNSVEKETQLNNEQKEEEEDDEEEVTKKKSEVMEEELKLKSSLFTIHSKKLDNYVQYSINLESVLFGHEDWIYTVKFHPKMSYGQPLTLISASMDKTLVVWTYNEENSVWIDVARAGDIGGNTLGFYGATFDPTANYIIAHGYQGALHLWKRNLDDASKGEYLTPGVINSGHFDLVEDICWEPEQNYFLSVSKDQTTRFHGNWRHDNCSTWHELGRPQIHGYDLQCVAFIDRFKFVSGADEKLLRIFESPKIFLKNYYNLSQDQSVINLLDDSNIMPQGASVPALGLSNKAVFDEEKKVESEDKKPSLADELYKEVYFNRVDLKKPPTEEHLLQNTLWPETQKLYGHGYEIFSVAVDPNTKLIASACKASKPEHAGIILWQEQMINNQTSFKQYATLNGHELTIVQMKFSNNGNYLLSVSRDRSWKLFERKNENNFELKNGINSKNPYHTRIIWSCDWSHDDKYFVTTSRDKRACVWLCESTENRPVGSHLEMNDSITACAFAPAFCTDNKSYLIAFGLESGNIEFYKWDPQNGFSKYLNIENRFSHHMTVKRLSFRKIYQEKNSEKEFCLASCSEDSSTRLYTISA</sequence>
<dbReference type="Gene3D" id="2.130.10.10">
    <property type="entry name" value="YVTN repeat-like/Quinoprotein amine dehydrogenase"/>
    <property type="match status" value="5"/>
</dbReference>
<feature type="repeat" description="WD" evidence="11">
    <location>
        <begin position="223"/>
        <end position="267"/>
    </location>
</feature>
<dbReference type="Pfam" id="PF00400">
    <property type="entry name" value="WD40"/>
    <property type="match status" value="7"/>
</dbReference>
<dbReference type="InterPro" id="IPR036322">
    <property type="entry name" value="WD40_repeat_dom_sf"/>
</dbReference>
<feature type="repeat" description="WD" evidence="11">
    <location>
        <begin position="342"/>
        <end position="388"/>
    </location>
</feature>
<evidence type="ECO:0000256" key="6">
    <source>
        <dbReference type="ARBA" id="ARBA00022490"/>
    </source>
</evidence>
<comment type="subcellular location">
    <subcellularLocation>
        <location evidence="2">Cytoplasm</location>
    </subcellularLocation>
    <subcellularLocation>
        <location evidence="1">Nucleus</location>
    </subcellularLocation>
</comment>
<dbReference type="InterPro" id="IPR001680">
    <property type="entry name" value="WD40_rpt"/>
</dbReference>
<evidence type="ECO:0000256" key="2">
    <source>
        <dbReference type="ARBA" id="ARBA00004496"/>
    </source>
</evidence>
<dbReference type="SUPFAM" id="SSF50978">
    <property type="entry name" value="WD40 repeat-like"/>
    <property type="match status" value="2"/>
</dbReference>
<dbReference type="Proteomes" id="UP000663879">
    <property type="component" value="Unassembled WGS sequence"/>
</dbReference>
<dbReference type="PANTHER" id="PTHR44111:SF1">
    <property type="entry name" value="ELONGATOR COMPLEX PROTEIN 2"/>
    <property type="match status" value="1"/>
</dbReference>
<dbReference type="FunFam" id="2.130.10.10:FF:000400">
    <property type="entry name" value="Elongator acetyltransferase complex subunit 2"/>
    <property type="match status" value="1"/>
</dbReference>
<feature type="region of interest" description="Disordered" evidence="12">
    <location>
        <begin position="285"/>
        <end position="305"/>
    </location>
</feature>
<keyword evidence="7 11" id="KW-0853">WD repeat</keyword>
<keyword evidence="6" id="KW-0963">Cytoplasm</keyword>
<evidence type="ECO:0000256" key="1">
    <source>
        <dbReference type="ARBA" id="ARBA00004123"/>
    </source>
</evidence>
<dbReference type="SMART" id="SM00320">
    <property type="entry name" value="WD40"/>
    <property type="match status" value="12"/>
</dbReference>
<evidence type="ECO:0000313" key="13">
    <source>
        <dbReference type="EMBL" id="CAF0711829.1"/>
    </source>
</evidence>
<dbReference type="InterPro" id="IPR037289">
    <property type="entry name" value="Elp2"/>
</dbReference>
<evidence type="ECO:0000256" key="12">
    <source>
        <dbReference type="SAM" id="MobiDB-lite"/>
    </source>
</evidence>
<reference evidence="13" key="1">
    <citation type="submission" date="2021-02" db="EMBL/GenBank/DDBJ databases">
        <authorList>
            <person name="Nowell W R."/>
        </authorList>
    </citation>
    <scope>NUCLEOTIDE SEQUENCE</scope>
    <source>
        <strain evidence="13">Ploen Becks lab</strain>
    </source>
</reference>
<comment type="similarity">
    <text evidence="4">Belongs to the WD repeat ELP2 family.</text>
</comment>
<evidence type="ECO:0000256" key="4">
    <source>
        <dbReference type="ARBA" id="ARBA00005881"/>
    </source>
</evidence>
<protein>
    <recommendedName>
        <fullName evidence="5">Elongator complex protein 2</fullName>
    </recommendedName>
</protein>
<proteinExistence type="inferred from homology"/>
<feature type="compositionally biased region" description="Acidic residues" evidence="12">
    <location>
        <begin position="292"/>
        <end position="301"/>
    </location>
</feature>
<comment type="caution">
    <text evidence="13">The sequence shown here is derived from an EMBL/GenBank/DDBJ whole genome shotgun (WGS) entry which is preliminary data.</text>
</comment>
<evidence type="ECO:0000256" key="7">
    <source>
        <dbReference type="ARBA" id="ARBA00022574"/>
    </source>
</evidence>
<keyword evidence="10" id="KW-0539">Nucleus</keyword>
<evidence type="ECO:0000313" key="14">
    <source>
        <dbReference type="Proteomes" id="UP000663879"/>
    </source>
</evidence>
<dbReference type="GO" id="GO:0002098">
    <property type="term" value="P:tRNA wobble uridine modification"/>
    <property type="evidence" value="ECO:0007669"/>
    <property type="project" value="InterPro"/>
</dbReference>
<dbReference type="GO" id="GO:0005737">
    <property type="term" value="C:cytoplasm"/>
    <property type="evidence" value="ECO:0007669"/>
    <property type="project" value="UniProtKB-SubCell"/>
</dbReference>
<feature type="repeat" description="WD" evidence="11">
    <location>
        <begin position="674"/>
        <end position="715"/>
    </location>
</feature>
<gene>
    <name evidence="13" type="ORF">OXX778_LOCUS1144</name>
</gene>
<dbReference type="GO" id="GO:0033588">
    <property type="term" value="C:elongator holoenzyme complex"/>
    <property type="evidence" value="ECO:0007669"/>
    <property type="project" value="InterPro"/>
</dbReference>
<name>A0A813M4S1_9BILA</name>
<dbReference type="GO" id="GO:0005634">
    <property type="term" value="C:nucleus"/>
    <property type="evidence" value="ECO:0007669"/>
    <property type="project" value="UniProtKB-SubCell"/>
</dbReference>
<dbReference type="InterPro" id="IPR015943">
    <property type="entry name" value="WD40/YVTN_repeat-like_dom_sf"/>
</dbReference>
<evidence type="ECO:0000256" key="3">
    <source>
        <dbReference type="ARBA" id="ARBA00005043"/>
    </source>
</evidence>
<comment type="pathway">
    <text evidence="3">tRNA modification; 5-methoxycarbonylmethyl-2-thiouridine-tRNA biosynthesis.</text>
</comment>
<dbReference type="EMBL" id="CAJNOC010000068">
    <property type="protein sequence ID" value="CAF0711829.1"/>
    <property type="molecule type" value="Genomic_DNA"/>
</dbReference>
<evidence type="ECO:0000256" key="5">
    <source>
        <dbReference type="ARBA" id="ARBA00020267"/>
    </source>
</evidence>
<organism evidence="13 14">
    <name type="scientific">Brachionus calyciflorus</name>
    <dbReference type="NCBI Taxonomy" id="104777"/>
    <lineage>
        <taxon>Eukaryota</taxon>
        <taxon>Metazoa</taxon>
        <taxon>Spiralia</taxon>
        <taxon>Gnathifera</taxon>
        <taxon>Rotifera</taxon>
        <taxon>Eurotatoria</taxon>
        <taxon>Monogononta</taxon>
        <taxon>Pseudotrocha</taxon>
        <taxon>Ploima</taxon>
        <taxon>Brachionidae</taxon>
        <taxon>Brachionus</taxon>
    </lineage>
</organism>
<evidence type="ECO:0000256" key="11">
    <source>
        <dbReference type="PROSITE-ProRule" id="PRU00221"/>
    </source>
</evidence>
<evidence type="ECO:0000256" key="9">
    <source>
        <dbReference type="ARBA" id="ARBA00022737"/>
    </source>
</evidence>
<keyword evidence="8" id="KW-0819">tRNA processing</keyword>
<evidence type="ECO:0000256" key="10">
    <source>
        <dbReference type="ARBA" id="ARBA00023242"/>
    </source>
</evidence>
<keyword evidence="9" id="KW-0677">Repeat</keyword>
<evidence type="ECO:0000256" key="8">
    <source>
        <dbReference type="ARBA" id="ARBA00022694"/>
    </source>
</evidence>
<keyword evidence="14" id="KW-1185">Reference proteome</keyword>